<dbReference type="RefSeq" id="WP_110934619.1">
    <property type="nucleotide sequence ID" value="NZ_KZ614146.1"/>
</dbReference>
<evidence type="ECO:0000256" key="1">
    <source>
        <dbReference type="SAM" id="Phobius"/>
    </source>
</evidence>
<dbReference type="EMBL" id="PDOE01000005">
    <property type="protein sequence ID" value="RKL66963.1"/>
    <property type="molecule type" value="Genomic_DNA"/>
</dbReference>
<sequence length="210" mass="24364">MNRIITMAEWLYELLVLQALWIIYIFRGILIMGFFPATAAVYAITRNWIRKSEKLDTIKTFKEYYHEYFRNSNILGWSFLLISGIVMMNFLYIPYYSENALRIGMYGLLIFLGLILLSLWSFLFPVLVHFDIKRTRDYALAMVKTALYSPLGLILQLLLIGIYSMCIYLLPPLIIVFGVIPLALIQLGVTLNIFRESGNKTIKSMNSMSN</sequence>
<keyword evidence="3" id="KW-1185">Reference proteome</keyword>
<reference evidence="2 3" key="1">
    <citation type="submission" date="2017-10" db="EMBL/GenBank/DDBJ databases">
        <title>Bacillus sp. nov., a halophilic bacterium isolated from a Keqin Lake.</title>
        <authorList>
            <person name="Wang H."/>
        </authorList>
    </citation>
    <scope>NUCLEOTIDE SEQUENCE [LARGE SCALE GENOMIC DNA]</scope>
    <source>
        <strain evidence="2 3">KCTC 13187</strain>
    </source>
</reference>
<feature type="transmembrane region" description="Helical" evidence="1">
    <location>
        <begin position="20"/>
        <end position="44"/>
    </location>
</feature>
<gene>
    <name evidence="2" type="ORF">CR203_14150</name>
</gene>
<dbReference type="Proteomes" id="UP000281498">
    <property type="component" value="Unassembled WGS sequence"/>
</dbReference>
<feature type="transmembrane region" description="Helical" evidence="1">
    <location>
        <begin position="105"/>
        <end position="130"/>
    </location>
</feature>
<evidence type="ECO:0008006" key="4">
    <source>
        <dbReference type="Google" id="ProtNLM"/>
    </source>
</evidence>
<dbReference type="OrthoDB" id="2182676at2"/>
<keyword evidence="1" id="KW-0472">Membrane</keyword>
<protein>
    <recommendedName>
        <fullName evidence="4">DUF624 domain-containing protein</fullName>
    </recommendedName>
</protein>
<keyword evidence="1" id="KW-0812">Transmembrane</keyword>
<keyword evidence="1" id="KW-1133">Transmembrane helix</keyword>
<dbReference type="InterPro" id="IPR006938">
    <property type="entry name" value="DUF624"/>
</dbReference>
<proteinExistence type="predicted"/>
<feature type="transmembrane region" description="Helical" evidence="1">
    <location>
        <begin position="151"/>
        <end position="170"/>
    </location>
</feature>
<comment type="caution">
    <text evidence="2">The sequence shown here is derived from an EMBL/GenBank/DDBJ whole genome shotgun (WGS) entry which is preliminary data.</text>
</comment>
<feature type="transmembrane region" description="Helical" evidence="1">
    <location>
        <begin position="176"/>
        <end position="194"/>
    </location>
</feature>
<dbReference type="AlphaFoldDB" id="A0A3A9KBK4"/>
<organism evidence="2 3">
    <name type="scientific">Salipaludibacillus neizhouensis</name>
    <dbReference type="NCBI Taxonomy" id="885475"/>
    <lineage>
        <taxon>Bacteria</taxon>
        <taxon>Bacillati</taxon>
        <taxon>Bacillota</taxon>
        <taxon>Bacilli</taxon>
        <taxon>Bacillales</taxon>
        <taxon>Bacillaceae</taxon>
    </lineage>
</organism>
<accession>A0A3A9KBK4</accession>
<name>A0A3A9KBK4_9BACI</name>
<evidence type="ECO:0000313" key="3">
    <source>
        <dbReference type="Proteomes" id="UP000281498"/>
    </source>
</evidence>
<dbReference type="Pfam" id="PF04854">
    <property type="entry name" value="DUF624"/>
    <property type="match status" value="1"/>
</dbReference>
<feature type="transmembrane region" description="Helical" evidence="1">
    <location>
        <begin position="74"/>
        <end position="93"/>
    </location>
</feature>
<evidence type="ECO:0000313" key="2">
    <source>
        <dbReference type="EMBL" id="RKL66963.1"/>
    </source>
</evidence>